<evidence type="ECO:0000259" key="1">
    <source>
        <dbReference type="Pfam" id="PF14493"/>
    </source>
</evidence>
<comment type="caution">
    <text evidence="2">The sequence shown here is derived from an EMBL/GenBank/DDBJ whole genome shotgun (WGS) entry which is preliminary data.</text>
</comment>
<evidence type="ECO:0000313" key="2">
    <source>
        <dbReference type="EMBL" id="NKZ23314.1"/>
    </source>
</evidence>
<dbReference type="EMBL" id="JAAXPN010000001">
    <property type="protein sequence ID" value="NKZ23314.1"/>
    <property type="molecule type" value="Genomic_DNA"/>
</dbReference>
<dbReference type="RefSeq" id="WP_168721114.1">
    <property type="nucleotide sequence ID" value="NZ_JAAXPN010000001.1"/>
</dbReference>
<keyword evidence="3" id="KW-1185">Reference proteome</keyword>
<feature type="domain" description="Helicase Helix-turn-helix" evidence="1">
    <location>
        <begin position="244"/>
        <end position="308"/>
    </location>
</feature>
<sequence length="350" mass="40777">MITGYMLTKLNLTESRRAKVFGNIWQGGAQTVSTSFWGLVYDVLPETGLFENTNIEKVLKELQRHGLIKHDAHGLIQLTSKGATTQAQYQETHYIPKHLAINQNFDLKLFRDLFLLANQTISELAYHNARFYPYQIDLQAQWQLKHWLKMHPREVLITQWSQELQTWLATLSNEDAQLFAQMLFGHDVSNALFSELPIPDTWTEFDWQLWQLDQIAALMTVSLTTDTLIKSLILLTRRSLLSNSANISVAMWQENHSLKQIAQQRQIKPNTVREHILQAAILQRWSVAAIEELIPDNEQSVLADIYRDADLINWDFKIYAAGKDPRYFTYFRLYQLLQLAKKREDMDVNV</sequence>
<gene>
    <name evidence="2" type="ORF">HF964_00585</name>
</gene>
<reference evidence="2 3" key="1">
    <citation type="submission" date="2020-04" db="EMBL/GenBank/DDBJ databases">
        <title>MicrobeNet Type strains.</title>
        <authorList>
            <person name="Nicholson A.C."/>
        </authorList>
    </citation>
    <scope>NUCLEOTIDE SEQUENCE [LARGE SCALE GENOMIC DNA]</scope>
    <source>
        <strain evidence="2 3">CCUG 61472</strain>
    </source>
</reference>
<dbReference type="Pfam" id="PF14493">
    <property type="entry name" value="HTH_40"/>
    <property type="match status" value="1"/>
</dbReference>
<evidence type="ECO:0000313" key="3">
    <source>
        <dbReference type="Proteomes" id="UP000549765"/>
    </source>
</evidence>
<proteinExistence type="predicted"/>
<dbReference type="InterPro" id="IPR029491">
    <property type="entry name" value="Helicase_HTH"/>
</dbReference>
<dbReference type="AlphaFoldDB" id="A0A7X6S1S6"/>
<dbReference type="Proteomes" id="UP000549765">
    <property type="component" value="Unassembled WGS sequence"/>
</dbReference>
<protein>
    <recommendedName>
        <fullName evidence="1">Helicase Helix-turn-helix domain-containing protein</fullName>
    </recommendedName>
</protein>
<organism evidence="2 3">
    <name type="scientific">Periweissella fabalis</name>
    <dbReference type="NCBI Taxonomy" id="1070421"/>
    <lineage>
        <taxon>Bacteria</taxon>
        <taxon>Bacillati</taxon>
        <taxon>Bacillota</taxon>
        <taxon>Bacilli</taxon>
        <taxon>Lactobacillales</taxon>
        <taxon>Lactobacillaceae</taxon>
        <taxon>Periweissella</taxon>
    </lineage>
</organism>
<accession>A0A7X6S1S6</accession>
<name>A0A7X6S1S6_9LACO</name>